<comment type="subcellular location">
    <subcellularLocation>
        <location evidence="1">Nucleus</location>
    </subcellularLocation>
</comment>
<dbReference type="InterPro" id="IPR015495">
    <property type="entry name" value="Myb_TF_plants"/>
</dbReference>
<keyword evidence="10" id="KW-1185">Reference proteome</keyword>
<dbReference type="InterPro" id="IPR017930">
    <property type="entry name" value="Myb_dom"/>
</dbReference>
<organism evidence="9 10">
    <name type="scientific">Zingiber officinale</name>
    <name type="common">Ginger</name>
    <name type="synonym">Amomum zingiber</name>
    <dbReference type="NCBI Taxonomy" id="94328"/>
    <lineage>
        <taxon>Eukaryota</taxon>
        <taxon>Viridiplantae</taxon>
        <taxon>Streptophyta</taxon>
        <taxon>Embryophyta</taxon>
        <taxon>Tracheophyta</taxon>
        <taxon>Spermatophyta</taxon>
        <taxon>Magnoliopsida</taxon>
        <taxon>Liliopsida</taxon>
        <taxon>Zingiberales</taxon>
        <taxon>Zingiberaceae</taxon>
        <taxon>Zingiber</taxon>
    </lineage>
</organism>
<evidence type="ECO:0000259" key="8">
    <source>
        <dbReference type="PROSITE" id="PS51294"/>
    </source>
</evidence>
<keyword evidence="5" id="KW-0804">Transcription</keyword>
<evidence type="ECO:0000313" key="10">
    <source>
        <dbReference type="Proteomes" id="UP000734854"/>
    </source>
</evidence>
<dbReference type="AlphaFoldDB" id="A0A8J5CA19"/>
<protein>
    <submittedName>
        <fullName evidence="9">Uncharacterized protein</fullName>
    </submittedName>
</protein>
<dbReference type="FunFam" id="1.10.10.60:FF:000011">
    <property type="entry name" value="Myb transcription factor"/>
    <property type="match status" value="1"/>
</dbReference>
<keyword evidence="6" id="KW-0539">Nucleus</keyword>
<reference evidence="9 10" key="1">
    <citation type="submission" date="2020-08" db="EMBL/GenBank/DDBJ databases">
        <title>Plant Genome Project.</title>
        <authorList>
            <person name="Zhang R.-G."/>
        </authorList>
    </citation>
    <scope>NUCLEOTIDE SEQUENCE [LARGE SCALE GENOMIC DNA]</scope>
    <source>
        <tissue evidence="9">Rhizome</tissue>
    </source>
</reference>
<feature type="domain" description="HTH myb-type" evidence="8">
    <location>
        <begin position="12"/>
        <end position="63"/>
    </location>
</feature>
<accession>A0A8J5CA19</accession>
<keyword evidence="3" id="KW-0805">Transcription regulation</keyword>
<evidence type="ECO:0000256" key="2">
    <source>
        <dbReference type="ARBA" id="ARBA00022737"/>
    </source>
</evidence>
<dbReference type="PROSITE" id="PS51294">
    <property type="entry name" value="HTH_MYB"/>
    <property type="match status" value="2"/>
</dbReference>
<name>A0A8J5CA19_ZINOF</name>
<dbReference type="InterPro" id="IPR001005">
    <property type="entry name" value="SANT/Myb"/>
</dbReference>
<evidence type="ECO:0000259" key="7">
    <source>
        <dbReference type="PROSITE" id="PS50090"/>
    </source>
</evidence>
<dbReference type="SMART" id="SM00717">
    <property type="entry name" value="SANT"/>
    <property type="match status" value="2"/>
</dbReference>
<evidence type="ECO:0000313" key="9">
    <source>
        <dbReference type="EMBL" id="KAG6469262.1"/>
    </source>
</evidence>
<keyword evidence="4" id="KW-0238">DNA-binding</keyword>
<dbReference type="GO" id="GO:0030154">
    <property type="term" value="P:cell differentiation"/>
    <property type="evidence" value="ECO:0007669"/>
    <property type="project" value="TreeGrafter"/>
</dbReference>
<dbReference type="GO" id="GO:0005634">
    <property type="term" value="C:nucleus"/>
    <property type="evidence" value="ECO:0007669"/>
    <property type="project" value="UniProtKB-SubCell"/>
</dbReference>
<comment type="caution">
    <text evidence="9">The sequence shown here is derived from an EMBL/GenBank/DDBJ whole genome shotgun (WGS) entry which is preliminary data.</text>
</comment>
<evidence type="ECO:0000256" key="5">
    <source>
        <dbReference type="ARBA" id="ARBA00023163"/>
    </source>
</evidence>
<dbReference type="PANTHER" id="PTHR47998">
    <property type="entry name" value="TRANSCRIPTION FACTOR MYB51-LIKE ISOFORM X1"/>
    <property type="match status" value="1"/>
</dbReference>
<feature type="domain" description="Myb-like" evidence="7">
    <location>
        <begin position="60"/>
        <end position="120"/>
    </location>
</feature>
<dbReference type="GO" id="GO:0006355">
    <property type="term" value="P:regulation of DNA-templated transcription"/>
    <property type="evidence" value="ECO:0007669"/>
    <property type="project" value="TreeGrafter"/>
</dbReference>
<dbReference type="EMBL" id="JACMSC010000022">
    <property type="protein sequence ID" value="KAG6469262.1"/>
    <property type="molecule type" value="Genomic_DNA"/>
</dbReference>
<dbReference type="Pfam" id="PF00249">
    <property type="entry name" value="Myb_DNA-binding"/>
    <property type="match status" value="2"/>
</dbReference>
<feature type="domain" description="HTH myb-type" evidence="8">
    <location>
        <begin position="64"/>
        <end position="124"/>
    </location>
</feature>
<dbReference type="PANTHER" id="PTHR47998:SF91">
    <property type="entry name" value="MYB-RELATED PROTEIN 308-LIKE"/>
    <property type="match status" value="1"/>
</dbReference>
<dbReference type="Proteomes" id="UP000734854">
    <property type="component" value="Unassembled WGS sequence"/>
</dbReference>
<keyword evidence="2" id="KW-0677">Repeat</keyword>
<dbReference type="CDD" id="cd00167">
    <property type="entry name" value="SANT"/>
    <property type="match status" value="2"/>
</dbReference>
<dbReference type="GO" id="GO:0000976">
    <property type="term" value="F:transcription cis-regulatory region binding"/>
    <property type="evidence" value="ECO:0007669"/>
    <property type="project" value="TreeGrafter"/>
</dbReference>
<dbReference type="Gene3D" id="1.10.10.60">
    <property type="entry name" value="Homeodomain-like"/>
    <property type="match status" value="2"/>
</dbReference>
<dbReference type="InterPro" id="IPR009057">
    <property type="entry name" value="Homeodomain-like_sf"/>
</dbReference>
<dbReference type="SUPFAM" id="SSF46689">
    <property type="entry name" value="Homeodomain-like"/>
    <property type="match status" value="1"/>
</dbReference>
<evidence type="ECO:0000256" key="1">
    <source>
        <dbReference type="ARBA" id="ARBA00004123"/>
    </source>
</evidence>
<feature type="domain" description="Myb-like" evidence="7">
    <location>
        <begin position="12"/>
        <end position="59"/>
    </location>
</feature>
<proteinExistence type="predicted"/>
<evidence type="ECO:0000256" key="6">
    <source>
        <dbReference type="ARBA" id="ARBA00023242"/>
    </source>
</evidence>
<sequence length="222" mass="25868">MDRRHSIRVWHRGTWTREEDQVLISCIEAHGAKKWSSIARKAGLKRSGKSCRLRWLNYLRPDIKRGNITEEEEDLIIRLHKLLGNRYFYFFSACLMWSLIAGRLPGRTDNEIKNYWNKIVKKKMQKSTGLAHCHSLNTQPCTENIAMLDEIKEADSCNIDPNAFMEIEMEENFNWSNSLTDVDNNLVIEAAAGNWMVRELSPPFICSFDDLLGSEDALFYYN</sequence>
<dbReference type="PROSITE" id="PS50090">
    <property type="entry name" value="MYB_LIKE"/>
    <property type="match status" value="2"/>
</dbReference>
<gene>
    <name evidence="9" type="ORF">ZIOFF_073968</name>
</gene>
<evidence type="ECO:0000256" key="4">
    <source>
        <dbReference type="ARBA" id="ARBA00023125"/>
    </source>
</evidence>
<evidence type="ECO:0000256" key="3">
    <source>
        <dbReference type="ARBA" id="ARBA00023015"/>
    </source>
</evidence>